<gene>
    <name evidence="3 4 5 6 7 8" type="primary">LOC106474145</name>
</gene>
<feature type="compositionally biased region" description="Low complexity" evidence="1">
    <location>
        <begin position="142"/>
        <end position="156"/>
    </location>
</feature>
<name>A0ABM1TQR5_LIMPO</name>
<dbReference type="RefSeq" id="XP_022258216.1">
    <property type="nucleotide sequence ID" value="XM_022402508.1"/>
</dbReference>
<evidence type="ECO:0000256" key="1">
    <source>
        <dbReference type="SAM" id="MobiDB-lite"/>
    </source>
</evidence>
<dbReference type="GeneID" id="106474145"/>
<feature type="region of interest" description="Disordered" evidence="1">
    <location>
        <begin position="133"/>
        <end position="166"/>
    </location>
</feature>
<evidence type="ECO:0000313" key="2">
    <source>
        <dbReference type="Proteomes" id="UP000694941"/>
    </source>
</evidence>
<dbReference type="RefSeq" id="XP_022258222.1">
    <property type="nucleotide sequence ID" value="XM_022402514.1"/>
</dbReference>
<evidence type="ECO:0000313" key="5">
    <source>
        <dbReference type="RefSeq" id="XP_022258218.1"/>
    </source>
</evidence>
<accession>A0ABM1TQR5</accession>
<keyword evidence="2" id="KW-1185">Reference proteome</keyword>
<evidence type="ECO:0000313" key="3">
    <source>
        <dbReference type="RefSeq" id="XP_022258216.1"/>
    </source>
</evidence>
<evidence type="ECO:0000313" key="4">
    <source>
        <dbReference type="RefSeq" id="XP_022258217.1"/>
    </source>
</evidence>
<sequence length="480" mass="55703">MNDDNVFDTLSATRENDSRLLIPEDKKNNKRKAFRPRRVLSISPCCTPSLAVTNWNGRSNVGVFHSYSAEETSENEAECMDTILPVNTYTECKNSFFTCTFDLNRGDSDFLNTNKVLSSLNMSEAVPHQLEAVQEDDKEVNDSPSSSSTTSNGNDPSDLDSGKDESVEFVERQTQLLMYLQQLQSLQWAHDPTLYNQLPQVGTQSFYSNCENVINHLQANNQHQMINLSNHLEDQSFHLNSGETELADTVETSVKVIGSEKSDWSLNLTRAQKQMQCMRTKRKDPEYCRKERERDRQRKQLKRQNPEIRAREREADRKRLKLRRLDPLYRAQERQRQRERLRQKRQDPVFRQKERERDKIRKQLKRQHPELLEVCVKQEPGMFLSQGLTLPRKHIDVEGSALIFNDRTWELEETRSQNDCIHLQNETSSKKLCETGLSDIENQVVPHGYLEFTHWVSVLPQQSTNVSSASLSNNLNDALL</sequence>
<dbReference type="RefSeq" id="XP_022258218.1">
    <property type="nucleotide sequence ID" value="XM_022402510.1"/>
</dbReference>
<dbReference type="RefSeq" id="XP_022258219.1">
    <property type="nucleotide sequence ID" value="XM_022402511.1"/>
</dbReference>
<evidence type="ECO:0000313" key="7">
    <source>
        <dbReference type="RefSeq" id="XP_022258221.1"/>
    </source>
</evidence>
<reference evidence="3 4" key="1">
    <citation type="submission" date="2025-05" db="UniProtKB">
        <authorList>
            <consortium name="RefSeq"/>
        </authorList>
    </citation>
    <scope>IDENTIFICATION</scope>
    <source>
        <tissue evidence="3 4">Muscle</tissue>
    </source>
</reference>
<evidence type="ECO:0000313" key="6">
    <source>
        <dbReference type="RefSeq" id="XP_022258219.1"/>
    </source>
</evidence>
<protein>
    <submittedName>
        <fullName evidence="3 4">Myotubularin-related protein DDB_G0290005-like isoform X1</fullName>
    </submittedName>
</protein>
<dbReference type="Proteomes" id="UP000694941">
    <property type="component" value="Unplaced"/>
</dbReference>
<organism evidence="2 7">
    <name type="scientific">Limulus polyphemus</name>
    <name type="common">Atlantic horseshoe crab</name>
    <dbReference type="NCBI Taxonomy" id="6850"/>
    <lineage>
        <taxon>Eukaryota</taxon>
        <taxon>Metazoa</taxon>
        <taxon>Ecdysozoa</taxon>
        <taxon>Arthropoda</taxon>
        <taxon>Chelicerata</taxon>
        <taxon>Merostomata</taxon>
        <taxon>Xiphosura</taxon>
        <taxon>Limulidae</taxon>
        <taxon>Limulus</taxon>
    </lineage>
</organism>
<feature type="compositionally biased region" description="Basic and acidic residues" evidence="1">
    <location>
        <begin position="283"/>
        <end position="363"/>
    </location>
</feature>
<evidence type="ECO:0000313" key="8">
    <source>
        <dbReference type="RefSeq" id="XP_022258222.1"/>
    </source>
</evidence>
<proteinExistence type="predicted"/>
<dbReference type="RefSeq" id="XP_022258217.1">
    <property type="nucleotide sequence ID" value="XM_022402509.1"/>
</dbReference>
<dbReference type="RefSeq" id="XP_022258221.1">
    <property type="nucleotide sequence ID" value="XM_022402513.1"/>
</dbReference>
<feature type="region of interest" description="Disordered" evidence="1">
    <location>
        <begin position="275"/>
        <end position="363"/>
    </location>
</feature>